<dbReference type="RefSeq" id="XP_036637059.1">
    <property type="nucleotide sequence ID" value="XM_036771214.1"/>
</dbReference>
<reference evidence="7" key="1">
    <citation type="submission" date="2019-07" db="EMBL/GenBank/DDBJ databases">
        <authorList>
            <person name="Palmer J.M."/>
        </authorList>
    </citation>
    <scope>NUCLEOTIDE SEQUENCE</scope>
    <source>
        <strain evidence="7">PC9</strain>
    </source>
</reference>
<evidence type="ECO:0000256" key="1">
    <source>
        <dbReference type="ARBA" id="ARBA00009865"/>
    </source>
</evidence>
<dbReference type="VEuPathDB" id="FungiDB:PC9H_001564"/>
<evidence type="ECO:0000313" key="8">
    <source>
        <dbReference type="Proteomes" id="UP000623687"/>
    </source>
</evidence>
<dbReference type="InterPro" id="IPR051795">
    <property type="entry name" value="Glycosyl_Hydrlase_43"/>
</dbReference>
<evidence type="ECO:0000256" key="2">
    <source>
        <dbReference type="ARBA" id="ARBA00022801"/>
    </source>
</evidence>
<dbReference type="Gene3D" id="2.115.10.20">
    <property type="entry name" value="Glycosyl hydrolase domain, family 43"/>
    <property type="match status" value="1"/>
</dbReference>
<dbReference type="SUPFAM" id="SSF49899">
    <property type="entry name" value="Concanavalin A-like lectins/glucanases"/>
    <property type="match status" value="1"/>
</dbReference>
<name>A0A8H7DXW9_PLEOS</name>
<keyword evidence="8" id="KW-1185">Reference proteome</keyword>
<dbReference type="Gene3D" id="2.60.120.200">
    <property type="match status" value="1"/>
</dbReference>
<evidence type="ECO:0000259" key="6">
    <source>
        <dbReference type="Pfam" id="PF17851"/>
    </source>
</evidence>
<dbReference type="Pfam" id="PF17851">
    <property type="entry name" value="GH43_C2"/>
    <property type="match status" value="1"/>
</dbReference>
<dbReference type="EMBL" id="JACETU010000001">
    <property type="protein sequence ID" value="KAF7441215.1"/>
    <property type="molecule type" value="Genomic_DNA"/>
</dbReference>
<dbReference type="GeneID" id="59371405"/>
<dbReference type="PROSITE" id="PS51257">
    <property type="entry name" value="PROKAR_LIPOPROTEIN"/>
    <property type="match status" value="1"/>
</dbReference>
<proteinExistence type="inferred from homology"/>
<gene>
    <name evidence="7" type="ORF">PC9H_001564</name>
</gene>
<feature type="domain" description="Beta-xylosidase C-terminal Concanavalin A-like" evidence="6">
    <location>
        <begin position="332"/>
        <end position="526"/>
    </location>
</feature>
<feature type="signal peptide" evidence="5">
    <location>
        <begin position="1"/>
        <end position="17"/>
    </location>
</feature>
<feature type="chain" id="PRO_5034378678" description="Beta-xylosidase C-terminal Concanavalin A-like domain-containing protein" evidence="5">
    <location>
        <begin position="18"/>
        <end position="571"/>
    </location>
</feature>
<accession>A0A8H7DXW9</accession>
<keyword evidence="2 4" id="KW-0378">Hydrolase</keyword>
<dbReference type="InterPro" id="IPR023296">
    <property type="entry name" value="Glyco_hydro_beta-prop_sf"/>
</dbReference>
<dbReference type="PANTHER" id="PTHR42812">
    <property type="entry name" value="BETA-XYLOSIDASE"/>
    <property type="match status" value="1"/>
</dbReference>
<dbReference type="Proteomes" id="UP000623687">
    <property type="component" value="Unassembled WGS sequence"/>
</dbReference>
<dbReference type="PANTHER" id="PTHR42812:SF15">
    <property type="entry name" value="HYDROLASE, PUTATIVE (AFU_ORTHOLOGUE AFUA_2G00930)-RELATED"/>
    <property type="match status" value="1"/>
</dbReference>
<comment type="caution">
    <text evidence="7">The sequence shown here is derived from an EMBL/GenBank/DDBJ whole genome shotgun (WGS) entry which is preliminary data.</text>
</comment>
<keyword evidence="3 4" id="KW-0326">Glycosidase</keyword>
<comment type="similarity">
    <text evidence="1 4">Belongs to the glycosyl hydrolase 43 family.</text>
</comment>
<sequence length="571" mass="61949">MRFAMSLLSPFPLSVVACPALNYRIYSTQTFDHGRPFVNPSLYTDLADLMVIRVNDTFYYSSSTMHYSPGAPILRSYDLVNWEFIGHSVPTLSFGDNDSYNLVNGKRAYVRGIWASFFNYRASTNTWFWGGCVDFDKTYIYTASSSTGPWTQRGIINKCYYDSSLLVDDDGSLYVAYGSSTISVAKLSADGLSEVSSQVVYTTDLYIEGSRFYKVNGRYYIFVTHPAAEEHVLMSTGGPMAQYTIKPLALSVRPPIAGTGNPHQGGLVTTPSGNSYYIAFIDSYPAGRVPVLAPLTWGSDGFPVLQLVNGGWGASYPAPMALHPLPSLYSTDSFSGTSLKPEWEWNHNPDTSKFRVNNGLFLDTVTVTNDLYAARNTLTHRIPGPESTATIAIDVGSMRDGDRAGLALFRDASAWIGVARTGSSYAIWFVNNLTMDSAWNTVGRGTTVATASVTGGTIYLRINARVASSSDHVATFYYSTTGSTFTSMGTFTMITAWQYFMGYRFGLFNYATLATGGTVKVNYFDIQGGIPSSVPIITSSSSAPTATGGSGTVVQYGQCGGNGYTGPTGEF</sequence>
<dbReference type="Pfam" id="PF04616">
    <property type="entry name" value="Glyco_hydro_43"/>
    <property type="match status" value="1"/>
</dbReference>
<dbReference type="InterPro" id="IPR006710">
    <property type="entry name" value="Glyco_hydro_43"/>
</dbReference>
<organism evidence="7 8">
    <name type="scientific">Pleurotus ostreatus</name>
    <name type="common">Oyster mushroom</name>
    <name type="synonym">White-rot fungus</name>
    <dbReference type="NCBI Taxonomy" id="5322"/>
    <lineage>
        <taxon>Eukaryota</taxon>
        <taxon>Fungi</taxon>
        <taxon>Dikarya</taxon>
        <taxon>Basidiomycota</taxon>
        <taxon>Agaricomycotina</taxon>
        <taxon>Agaricomycetes</taxon>
        <taxon>Agaricomycetidae</taxon>
        <taxon>Agaricales</taxon>
        <taxon>Pleurotineae</taxon>
        <taxon>Pleurotaceae</taxon>
        <taxon>Pleurotus</taxon>
    </lineage>
</organism>
<evidence type="ECO:0000313" key="7">
    <source>
        <dbReference type="EMBL" id="KAF7441215.1"/>
    </source>
</evidence>
<dbReference type="InterPro" id="IPR041542">
    <property type="entry name" value="GH43_C2"/>
</dbReference>
<evidence type="ECO:0000256" key="4">
    <source>
        <dbReference type="RuleBase" id="RU361187"/>
    </source>
</evidence>
<evidence type="ECO:0000256" key="5">
    <source>
        <dbReference type="SAM" id="SignalP"/>
    </source>
</evidence>
<dbReference type="OrthoDB" id="2139957at2759"/>
<dbReference type="AlphaFoldDB" id="A0A8H7DXW9"/>
<dbReference type="GO" id="GO:0004553">
    <property type="term" value="F:hydrolase activity, hydrolyzing O-glycosyl compounds"/>
    <property type="evidence" value="ECO:0007669"/>
    <property type="project" value="InterPro"/>
</dbReference>
<evidence type="ECO:0000256" key="3">
    <source>
        <dbReference type="ARBA" id="ARBA00023295"/>
    </source>
</evidence>
<dbReference type="CDD" id="cd09001">
    <property type="entry name" value="GH43_FsAxh1-like"/>
    <property type="match status" value="1"/>
</dbReference>
<protein>
    <recommendedName>
        <fullName evidence="6">Beta-xylosidase C-terminal Concanavalin A-like domain-containing protein</fullName>
    </recommendedName>
</protein>
<dbReference type="InterPro" id="IPR013320">
    <property type="entry name" value="ConA-like_dom_sf"/>
</dbReference>
<dbReference type="SUPFAM" id="SSF75005">
    <property type="entry name" value="Arabinanase/levansucrase/invertase"/>
    <property type="match status" value="1"/>
</dbReference>
<dbReference type="GO" id="GO:0005975">
    <property type="term" value="P:carbohydrate metabolic process"/>
    <property type="evidence" value="ECO:0007669"/>
    <property type="project" value="InterPro"/>
</dbReference>
<keyword evidence="5" id="KW-0732">Signal</keyword>